<dbReference type="EMBL" id="JBHMEC010000027">
    <property type="protein sequence ID" value="MFB9151301.1"/>
    <property type="molecule type" value="Genomic_DNA"/>
</dbReference>
<dbReference type="Pfam" id="PF00656">
    <property type="entry name" value="Peptidase_C14"/>
    <property type="match status" value="1"/>
</dbReference>
<organism evidence="3 4">
    <name type="scientific">Roseovarius ramblicola</name>
    <dbReference type="NCBI Taxonomy" id="2022336"/>
    <lineage>
        <taxon>Bacteria</taxon>
        <taxon>Pseudomonadati</taxon>
        <taxon>Pseudomonadota</taxon>
        <taxon>Alphaproteobacteria</taxon>
        <taxon>Rhodobacterales</taxon>
        <taxon>Roseobacteraceae</taxon>
        <taxon>Roseovarius</taxon>
    </lineage>
</organism>
<evidence type="ECO:0000259" key="2">
    <source>
        <dbReference type="Pfam" id="PF00656"/>
    </source>
</evidence>
<evidence type="ECO:0000313" key="3">
    <source>
        <dbReference type="EMBL" id="MFB9151301.1"/>
    </source>
</evidence>
<dbReference type="Proteomes" id="UP001589670">
    <property type="component" value="Unassembled WGS sequence"/>
</dbReference>
<evidence type="ECO:0000256" key="1">
    <source>
        <dbReference type="SAM" id="MobiDB-lite"/>
    </source>
</evidence>
<feature type="compositionally biased region" description="Pro residues" evidence="1">
    <location>
        <begin position="394"/>
        <end position="405"/>
    </location>
</feature>
<reference evidence="3 4" key="1">
    <citation type="submission" date="2024-09" db="EMBL/GenBank/DDBJ databases">
        <authorList>
            <person name="Sun Q."/>
            <person name="Mori K."/>
        </authorList>
    </citation>
    <scope>NUCLEOTIDE SEQUENCE [LARGE SCALE GENOMIC DNA]</scope>
    <source>
        <strain evidence="3 4">CECT 9424</strain>
    </source>
</reference>
<dbReference type="RefSeq" id="WP_377070893.1">
    <property type="nucleotide sequence ID" value="NZ_JBHMEC010000027.1"/>
</dbReference>
<dbReference type="InterPro" id="IPR011600">
    <property type="entry name" value="Pept_C14_caspase"/>
</dbReference>
<evidence type="ECO:0000313" key="4">
    <source>
        <dbReference type="Proteomes" id="UP001589670"/>
    </source>
</evidence>
<comment type="caution">
    <text evidence="3">The sequence shown here is derived from an EMBL/GenBank/DDBJ whole genome shotgun (WGS) entry which is preliminary data.</text>
</comment>
<dbReference type="PANTHER" id="PTHR22576:SF37">
    <property type="entry name" value="MUCOSA-ASSOCIATED LYMPHOID TISSUE LYMPHOMA TRANSLOCATION PROTEIN 1"/>
    <property type="match status" value="1"/>
</dbReference>
<dbReference type="InterPro" id="IPR052039">
    <property type="entry name" value="Caspase-related_regulators"/>
</dbReference>
<feature type="compositionally biased region" description="Low complexity" evidence="1">
    <location>
        <begin position="564"/>
        <end position="586"/>
    </location>
</feature>
<sequence length="602" mass="61175">MTARHITGFRHCRPGAAMRAMILGAALIALALGAGAARAEGPRMALVVGNADYDALAAMPQAARGARDIAALLERQEFEVSLLLNSDRATFSAAFDSFASRAADAGMVLFYFAGHGLRADGVNRLAAIDLVLDDPGTAATAGLALAPLIDRLASGTRPAVIVLDAARRFDLAPPVAARVAPGLGVPAPAREAMVVMATQPGSLVPGETGAGFTLELGDALTAPGQPLEPLLQDLAARVSAASNGRQAPWVRSSLSEPLFLRPFRPDEEDFARLAAMPEAQQTFLLDIWRDQGARLDPEVIARHLGAPGDGDGDGDGDGNRAGTDAAAAAPEDAGDTAAPAVPRFTFDFIEDEEQEAAPPAAAAAVAAPPAPVAPVRAARARPAPAAPATSGAALPPPETPAPETPVPAAVPDTPGAVTVAALTARAAQNSPAVADTPIARIGASQDSLVLASLDPGRALRPAPGRGQRIIGEDVTDRFFAPDDLPRAVQTELARLGCYRAGVDGIWGNGSRGALREYIARSGADLDARNPTEAVWRHLKSATGTVCPAPVARAPEPAPAGGGTAARAPEPAREPAPAAAPAAPAAGGIAGEQLRGALRGAFR</sequence>
<feature type="region of interest" description="Disordered" evidence="1">
    <location>
        <begin position="376"/>
        <end position="406"/>
    </location>
</feature>
<gene>
    <name evidence="3" type="ORF">ACFFU4_16235</name>
</gene>
<feature type="region of interest" description="Disordered" evidence="1">
    <location>
        <begin position="302"/>
        <end position="338"/>
    </location>
</feature>
<feature type="compositionally biased region" description="Low complexity" evidence="1">
    <location>
        <begin position="376"/>
        <end position="388"/>
    </location>
</feature>
<keyword evidence="4" id="KW-1185">Reference proteome</keyword>
<dbReference type="InterPro" id="IPR029030">
    <property type="entry name" value="Caspase-like_dom_sf"/>
</dbReference>
<accession>A0ABV5I5F0</accession>
<dbReference type="SUPFAM" id="SSF52129">
    <property type="entry name" value="Caspase-like"/>
    <property type="match status" value="1"/>
</dbReference>
<name>A0ABV5I5F0_9RHOB</name>
<feature type="domain" description="Peptidase C14 caspase" evidence="2">
    <location>
        <begin position="43"/>
        <end position="258"/>
    </location>
</feature>
<feature type="region of interest" description="Disordered" evidence="1">
    <location>
        <begin position="546"/>
        <end position="587"/>
    </location>
</feature>
<protein>
    <submittedName>
        <fullName evidence="3">Caspase domain-containing protein</fullName>
    </submittedName>
</protein>
<dbReference type="Gene3D" id="3.40.50.1460">
    <property type="match status" value="1"/>
</dbReference>
<proteinExistence type="predicted"/>
<dbReference type="PANTHER" id="PTHR22576">
    <property type="entry name" value="MUCOSA ASSOCIATED LYMPHOID TISSUE LYMPHOMA TRANSLOCATION PROTEIN 1/PARACASPASE"/>
    <property type="match status" value="1"/>
</dbReference>
<feature type="compositionally biased region" description="Low complexity" evidence="1">
    <location>
        <begin position="320"/>
        <end position="338"/>
    </location>
</feature>